<name>A0A6G0WFK6_9STRA</name>
<protein>
    <submittedName>
        <fullName evidence="1">Uncharacterized protein</fullName>
    </submittedName>
</protein>
<evidence type="ECO:0000313" key="2">
    <source>
        <dbReference type="Proteomes" id="UP000481153"/>
    </source>
</evidence>
<gene>
    <name evidence="1" type="ORF">Ae201684_016067</name>
</gene>
<comment type="caution">
    <text evidence="1">The sequence shown here is derived from an EMBL/GenBank/DDBJ whole genome shotgun (WGS) entry which is preliminary data.</text>
</comment>
<dbReference type="AlphaFoldDB" id="A0A6G0WFK6"/>
<accession>A0A6G0WFK6</accession>
<reference evidence="1 2" key="1">
    <citation type="submission" date="2019-07" db="EMBL/GenBank/DDBJ databases">
        <title>Genomics analysis of Aphanomyces spp. identifies a new class of oomycete effector associated with host adaptation.</title>
        <authorList>
            <person name="Gaulin E."/>
        </authorList>
    </citation>
    <scope>NUCLEOTIDE SEQUENCE [LARGE SCALE GENOMIC DNA]</scope>
    <source>
        <strain evidence="1 2">ATCC 201684</strain>
    </source>
</reference>
<proteinExistence type="predicted"/>
<sequence>MDIFRPGRYIRTIGGITRGQVTTPLQDATSSTRLELSAHGIFRRHTLAGLDVAASITHTVLRCPRSLLRTTPTLVATNLPDTQNVASPSILTFVLPSSSLPHPCMAQGSSSAHTRTTIRSSTCIQNWDLGNTRHGASSDHCIGSSWCCIDQLGWTLWRPQWH</sequence>
<keyword evidence="2" id="KW-1185">Reference proteome</keyword>
<organism evidence="1 2">
    <name type="scientific">Aphanomyces euteiches</name>
    <dbReference type="NCBI Taxonomy" id="100861"/>
    <lineage>
        <taxon>Eukaryota</taxon>
        <taxon>Sar</taxon>
        <taxon>Stramenopiles</taxon>
        <taxon>Oomycota</taxon>
        <taxon>Saprolegniomycetes</taxon>
        <taxon>Saprolegniales</taxon>
        <taxon>Verrucalvaceae</taxon>
        <taxon>Aphanomyces</taxon>
    </lineage>
</organism>
<dbReference type="EMBL" id="VJMJ01000241">
    <property type="protein sequence ID" value="KAF0725504.1"/>
    <property type="molecule type" value="Genomic_DNA"/>
</dbReference>
<dbReference type="Proteomes" id="UP000481153">
    <property type="component" value="Unassembled WGS sequence"/>
</dbReference>
<evidence type="ECO:0000313" key="1">
    <source>
        <dbReference type="EMBL" id="KAF0725504.1"/>
    </source>
</evidence>